<dbReference type="InterPro" id="IPR052093">
    <property type="entry name" value="HR_Repair_Mediator"/>
</dbReference>
<evidence type="ECO:0000256" key="5">
    <source>
        <dbReference type="ARBA" id="ARBA00023204"/>
    </source>
</evidence>
<dbReference type="PANTHER" id="PTHR46239:SF1">
    <property type="entry name" value="DNA REPAIR PROTEIN RAD51 HOMOLOG 3"/>
    <property type="match status" value="1"/>
</dbReference>
<evidence type="ECO:0000256" key="6">
    <source>
        <dbReference type="ARBA" id="ARBA00023242"/>
    </source>
</evidence>
<dbReference type="PANTHER" id="PTHR46239">
    <property type="entry name" value="DNA REPAIR PROTEIN RAD51 HOMOLOG 3 RAD51C"/>
    <property type="match status" value="1"/>
</dbReference>
<sequence>MSLLNKLAATRNCAVVILSQCATKMQSEHGAAIVPAINATVWEQGVSTRLVMFRNWSWEDRKPHSVFLVGVQRVDGRTVTDVVGNASAFTVESTGVRGVEYEASHPMEMATVAAQQKRNLDQAELEVPDSEDEDYGWAEEDEADLPPPPQQWQGSEDIILGQDVGRSEDEEEEYRSYDEAEEAEAEEEDGDQE</sequence>
<feature type="compositionally biased region" description="Acidic residues" evidence="7">
    <location>
        <begin position="168"/>
        <end position="193"/>
    </location>
</feature>
<evidence type="ECO:0000256" key="1">
    <source>
        <dbReference type="ARBA" id="ARBA00004123"/>
    </source>
</evidence>
<evidence type="ECO:0000256" key="4">
    <source>
        <dbReference type="ARBA" id="ARBA00022840"/>
    </source>
</evidence>
<dbReference type="EMBL" id="AZHB01000006">
    <property type="protein sequence ID" value="OAA68894.1"/>
    <property type="molecule type" value="Genomic_DNA"/>
</dbReference>
<dbReference type="GeneID" id="30019561"/>
<evidence type="ECO:0000256" key="7">
    <source>
        <dbReference type="SAM" id="MobiDB-lite"/>
    </source>
</evidence>
<dbReference type="AlphaFoldDB" id="A0A162LD36"/>
<comment type="subcellular location">
    <subcellularLocation>
        <location evidence="1">Nucleus</location>
    </subcellularLocation>
</comment>
<dbReference type="InterPro" id="IPR027417">
    <property type="entry name" value="P-loop_NTPase"/>
</dbReference>
<reference evidence="8 9" key="1">
    <citation type="journal article" date="2016" name="Genome Biol. Evol.">
        <title>Divergent and convergent evolution of fungal pathogenicity.</title>
        <authorList>
            <person name="Shang Y."/>
            <person name="Xiao G."/>
            <person name="Zheng P."/>
            <person name="Cen K."/>
            <person name="Zhan S."/>
            <person name="Wang C."/>
        </authorList>
    </citation>
    <scope>NUCLEOTIDE SEQUENCE [LARGE SCALE GENOMIC DNA]</scope>
    <source>
        <strain evidence="8 9">ARSEF 2679</strain>
    </source>
</reference>
<dbReference type="GO" id="GO:0033063">
    <property type="term" value="C:Rad51B-Rad51C-Rad51D-XRCC2 complex"/>
    <property type="evidence" value="ECO:0007669"/>
    <property type="project" value="TreeGrafter"/>
</dbReference>
<dbReference type="GO" id="GO:0033065">
    <property type="term" value="C:Rad51C-XRCC3 complex"/>
    <property type="evidence" value="ECO:0007669"/>
    <property type="project" value="TreeGrafter"/>
</dbReference>
<keyword evidence="2" id="KW-0547">Nucleotide-binding</keyword>
<dbReference type="Proteomes" id="UP000076744">
    <property type="component" value="Unassembled WGS sequence"/>
</dbReference>
<dbReference type="GO" id="GO:0008821">
    <property type="term" value="F:crossover junction DNA endonuclease activity"/>
    <property type="evidence" value="ECO:0007669"/>
    <property type="project" value="TreeGrafter"/>
</dbReference>
<accession>A0A162LD36</accession>
<keyword evidence="3" id="KW-0227">DNA damage</keyword>
<dbReference type="GO" id="GO:0005657">
    <property type="term" value="C:replication fork"/>
    <property type="evidence" value="ECO:0007669"/>
    <property type="project" value="TreeGrafter"/>
</dbReference>
<comment type="caution">
    <text evidence="8">The sequence shown here is derived from an EMBL/GenBank/DDBJ whole genome shotgun (WGS) entry which is preliminary data.</text>
</comment>
<keyword evidence="5" id="KW-0234">DNA repair</keyword>
<feature type="compositionally biased region" description="Acidic residues" evidence="7">
    <location>
        <begin position="123"/>
        <end position="144"/>
    </location>
</feature>
<dbReference type="GO" id="GO:0000400">
    <property type="term" value="F:four-way junction DNA binding"/>
    <property type="evidence" value="ECO:0007669"/>
    <property type="project" value="TreeGrafter"/>
</dbReference>
<keyword evidence="4 8" id="KW-0067">ATP-binding</keyword>
<dbReference type="GO" id="GO:0000707">
    <property type="term" value="P:meiotic DNA recombinase assembly"/>
    <property type="evidence" value="ECO:0007669"/>
    <property type="project" value="TreeGrafter"/>
</dbReference>
<keyword evidence="6" id="KW-0539">Nucleus</keyword>
<dbReference type="STRING" id="1081104.A0A162LD36"/>
<keyword evidence="9" id="KW-1185">Reference proteome</keyword>
<feature type="region of interest" description="Disordered" evidence="7">
    <location>
        <begin position="123"/>
        <end position="193"/>
    </location>
</feature>
<gene>
    <name evidence="8" type="ORF">ISF_03269</name>
</gene>
<evidence type="ECO:0000256" key="3">
    <source>
        <dbReference type="ARBA" id="ARBA00022763"/>
    </source>
</evidence>
<proteinExistence type="predicted"/>
<evidence type="ECO:0000256" key="2">
    <source>
        <dbReference type="ARBA" id="ARBA00022741"/>
    </source>
</evidence>
<dbReference type="OrthoDB" id="5957327at2759"/>
<name>A0A162LD36_CORFA</name>
<dbReference type="GO" id="GO:0005524">
    <property type="term" value="F:ATP binding"/>
    <property type="evidence" value="ECO:0007669"/>
    <property type="project" value="UniProtKB-KW"/>
</dbReference>
<dbReference type="GO" id="GO:0007131">
    <property type="term" value="P:reciprocal meiotic recombination"/>
    <property type="evidence" value="ECO:0007669"/>
    <property type="project" value="TreeGrafter"/>
</dbReference>
<evidence type="ECO:0000313" key="9">
    <source>
        <dbReference type="Proteomes" id="UP000076744"/>
    </source>
</evidence>
<organism evidence="8 9">
    <name type="scientific">Cordyceps fumosorosea (strain ARSEF 2679)</name>
    <name type="common">Isaria fumosorosea</name>
    <dbReference type="NCBI Taxonomy" id="1081104"/>
    <lineage>
        <taxon>Eukaryota</taxon>
        <taxon>Fungi</taxon>
        <taxon>Dikarya</taxon>
        <taxon>Ascomycota</taxon>
        <taxon>Pezizomycotina</taxon>
        <taxon>Sordariomycetes</taxon>
        <taxon>Hypocreomycetidae</taxon>
        <taxon>Hypocreales</taxon>
        <taxon>Cordycipitaceae</taxon>
        <taxon>Cordyceps</taxon>
    </lineage>
</organism>
<protein>
    <submittedName>
        <fullName evidence="8">DNA recombination/repair protein RecA/RadB, ATP-binding domain protein</fullName>
    </submittedName>
</protein>
<dbReference type="RefSeq" id="XP_018705764.1">
    <property type="nucleotide sequence ID" value="XM_018846875.1"/>
</dbReference>
<dbReference type="Gene3D" id="3.40.50.300">
    <property type="entry name" value="P-loop containing nucleotide triphosphate hydrolases"/>
    <property type="match status" value="1"/>
</dbReference>
<evidence type="ECO:0000313" key="8">
    <source>
        <dbReference type="EMBL" id="OAA68894.1"/>
    </source>
</evidence>